<dbReference type="Pfam" id="PF04892">
    <property type="entry name" value="VanZ"/>
    <property type="match status" value="1"/>
</dbReference>
<feature type="domain" description="VanZ-like" evidence="2">
    <location>
        <begin position="59"/>
        <end position="144"/>
    </location>
</feature>
<sequence length="176" mass="19282">MIRRGVIHPARRTSATTRRRVRRAAIWVLIPVVLVVGVLLLWPDGSQIRRILLDIWLWLTPTPALRRAISPEDVEQTLNALVFVPVFCGAQLLLPRIRPALWCLAAVALACSVELTQLLFLPGRKFDPVDACFNSLGGILGVGAGLAFWSLLARREARRSRGRGSGAETDDGDSAG</sequence>
<protein>
    <submittedName>
        <fullName evidence="3">VanZ family protein</fullName>
    </submittedName>
</protein>
<dbReference type="KEGG" id="rkr:I6G21_06785"/>
<evidence type="ECO:0000313" key="4">
    <source>
        <dbReference type="Proteomes" id="UP000594975"/>
    </source>
</evidence>
<dbReference type="AlphaFoldDB" id="A0A7T3F9W7"/>
<organism evidence="3 4">
    <name type="scientific">Rothia kristinae</name>
    <dbReference type="NCBI Taxonomy" id="37923"/>
    <lineage>
        <taxon>Bacteria</taxon>
        <taxon>Bacillati</taxon>
        <taxon>Actinomycetota</taxon>
        <taxon>Actinomycetes</taxon>
        <taxon>Micrococcales</taxon>
        <taxon>Micrococcaceae</taxon>
        <taxon>Rothia</taxon>
    </lineage>
</organism>
<dbReference type="EMBL" id="CP065738">
    <property type="protein sequence ID" value="QPT53016.1"/>
    <property type="molecule type" value="Genomic_DNA"/>
</dbReference>
<evidence type="ECO:0000313" key="3">
    <source>
        <dbReference type="EMBL" id="QPT53016.1"/>
    </source>
</evidence>
<dbReference type="GeneID" id="61263085"/>
<dbReference type="InterPro" id="IPR006976">
    <property type="entry name" value="VanZ-like"/>
</dbReference>
<evidence type="ECO:0000256" key="1">
    <source>
        <dbReference type="SAM" id="Phobius"/>
    </source>
</evidence>
<proteinExistence type="predicted"/>
<name>A0A7T3F9W7_9MICC</name>
<feature type="transmembrane region" description="Helical" evidence="1">
    <location>
        <begin position="101"/>
        <end position="121"/>
    </location>
</feature>
<dbReference type="Proteomes" id="UP000594975">
    <property type="component" value="Chromosome"/>
</dbReference>
<keyword evidence="1" id="KW-0812">Transmembrane</keyword>
<gene>
    <name evidence="3" type="ORF">I6G21_06785</name>
</gene>
<keyword evidence="1" id="KW-0472">Membrane</keyword>
<reference evidence="3 4" key="1">
    <citation type="submission" date="2020-12" db="EMBL/GenBank/DDBJ databases">
        <title>FDA dAtabase for Regulatory Grade micrObial Sequences (FDA-ARGOS): Supporting development and validation of Infectious Disease Dx tests.</title>
        <authorList>
            <person name="Sproer C."/>
            <person name="Gronow S."/>
            <person name="Severitt S."/>
            <person name="Schroder I."/>
            <person name="Tallon L."/>
            <person name="Sadzewicz L."/>
            <person name="Zhao X."/>
            <person name="Boylan J."/>
            <person name="Ott S."/>
            <person name="Bowen H."/>
            <person name="Vavikolanu K."/>
            <person name="Mehta A."/>
            <person name="Aluvathingal J."/>
            <person name="Nadendla S."/>
            <person name="Lowell S."/>
            <person name="Myers T."/>
            <person name="Yan Y."/>
            <person name="Sichtig H."/>
        </authorList>
    </citation>
    <scope>NUCLEOTIDE SEQUENCE [LARGE SCALE GENOMIC DNA]</scope>
    <source>
        <strain evidence="3 4">FDAARGOS_864</strain>
    </source>
</reference>
<feature type="transmembrane region" description="Helical" evidence="1">
    <location>
        <begin position="77"/>
        <end position="94"/>
    </location>
</feature>
<feature type="transmembrane region" description="Helical" evidence="1">
    <location>
        <begin position="133"/>
        <end position="153"/>
    </location>
</feature>
<feature type="transmembrane region" description="Helical" evidence="1">
    <location>
        <begin position="21"/>
        <end position="42"/>
    </location>
</feature>
<evidence type="ECO:0000259" key="2">
    <source>
        <dbReference type="Pfam" id="PF04892"/>
    </source>
</evidence>
<dbReference type="RefSeq" id="WP_165869995.1">
    <property type="nucleotide sequence ID" value="NZ_CP065738.1"/>
</dbReference>
<accession>A0A7T3F9W7</accession>
<keyword evidence="1" id="KW-1133">Transmembrane helix</keyword>